<evidence type="ECO:0000256" key="1">
    <source>
        <dbReference type="SAM" id="MobiDB-lite"/>
    </source>
</evidence>
<dbReference type="Proteomes" id="UP001218188">
    <property type="component" value="Unassembled WGS sequence"/>
</dbReference>
<protein>
    <submittedName>
        <fullName evidence="2">Uncharacterized protein</fullName>
    </submittedName>
</protein>
<evidence type="ECO:0000313" key="3">
    <source>
        <dbReference type="Proteomes" id="UP001218188"/>
    </source>
</evidence>
<accession>A0AAD6T5S9</accession>
<keyword evidence="3" id="KW-1185">Reference proteome</keyword>
<reference evidence="2" key="1">
    <citation type="submission" date="2023-03" db="EMBL/GenBank/DDBJ databases">
        <title>Massive genome expansion in bonnet fungi (Mycena s.s.) driven by repeated elements and novel gene families across ecological guilds.</title>
        <authorList>
            <consortium name="Lawrence Berkeley National Laboratory"/>
            <person name="Harder C.B."/>
            <person name="Miyauchi S."/>
            <person name="Viragh M."/>
            <person name="Kuo A."/>
            <person name="Thoen E."/>
            <person name="Andreopoulos B."/>
            <person name="Lu D."/>
            <person name="Skrede I."/>
            <person name="Drula E."/>
            <person name="Henrissat B."/>
            <person name="Morin E."/>
            <person name="Kohler A."/>
            <person name="Barry K."/>
            <person name="LaButti K."/>
            <person name="Morin E."/>
            <person name="Salamov A."/>
            <person name="Lipzen A."/>
            <person name="Mereny Z."/>
            <person name="Hegedus B."/>
            <person name="Baldrian P."/>
            <person name="Stursova M."/>
            <person name="Weitz H."/>
            <person name="Taylor A."/>
            <person name="Grigoriev I.V."/>
            <person name="Nagy L.G."/>
            <person name="Martin F."/>
            <person name="Kauserud H."/>
        </authorList>
    </citation>
    <scope>NUCLEOTIDE SEQUENCE</scope>
    <source>
        <strain evidence="2">CBHHK200</strain>
    </source>
</reference>
<name>A0AAD6T5S9_9AGAR</name>
<dbReference type="EMBL" id="JARJCM010000024">
    <property type="protein sequence ID" value="KAJ7039973.1"/>
    <property type="molecule type" value="Genomic_DNA"/>
</dbReference>
<dbReference type="AlphaFoldDB" id="A0AAD6T5S9"/>
<feature type="region of interest" description="Disordered" evidence="1">
    <location>
        <begin position="1"/>
        <end position="80"/>
    </location>
</feature>
<evidence type="ECO:0000313" key="2">
    <source>
        <dbReference type="EMBL" id="KAJ7039973.1"/>
    </source>
</evidence>
<comment type="caution">
    <text evidence="2">The sequence shown here is derived from an EMBL/GenBank/DDBJ whole genome shotgun (WGS) entry which is preliminary data.</text>
</comment>
<proteinExistence type="predicted"/>
<feature type="compositionally biased region" description="Basic residues" evidence="1">
    <location>
        <begin position="9"/>
        <end position="24"/>
    </location>
</feature>
<organism evidence="2 3">
    <name type="scientific">Mycena alexandri</name>
    <dbReference type="NCBI Taxonomy" id="1745969"/>
    <lineage>
        <taxon>Eukaryota</taxon>
        <taxon>Fungi</taxon>
        <taxon>Dikarya</taxon>
        <taxon>Basidiomycota</taxon>
        <taxon>Agaricomycotina</taxon>
        <taxon>Agaricomycetes</taxon>
        <taxon>Agaricomycetidae</taxon>
        <taxon>Agaricales</taxon>
        <taxon>Marasmiineae</taxon>
        <taxon>Mycenaceae</taxon>
        <taxon>Mycena</taxon>
    </lineage>
</organism>
<sequence length="110" mass="12146">MPKASKTPPKGKSKSPRSSKKKTASSRFISDEADESDDDLLRQWLPPHTRNQTRIPRKLTKLSGPRIPPDSGPNPEGLGEEFSIEPKLTYSLRIALSGFGWCSSNILTPT</sequence>
<gene>
    <name evidence="2" type="ORF">C8F04DRAFT_1178324</name>
</gene>